<organism evidence="10 11">
    <name type="scientific">Steccherinum ochraceum</name>
    <dbReference type="NCBI Taxonomy" id="92696"/>
    <lineage>
        <taxon>Eukaryota</taxon>
        <taxon>Fungi</taxon>
        <taxon>Dikarya</taxon>
        <taxon>Basidiomycota</taxon>
        <taxon>Agaricomycotina</taxon>
        <taxon>Agaricomycetes</taxon>
        <taxon>Polyporales</taxon>
        <taxon>Steccherinaceae</taxon>
        <taxon>Steccherinum</taxon>
    </lineage>
</organism>
<comment type="subcellular location">
    <subcellularLocation>
        <location evidence="1">Cell membrane</location>
        <topology evidence="1">Multi-pass membrane protein</topology>
    </subcellularLocation>
</comment>
<dbReference type="PANTHER" id="PTHR43791:SF39">
    <property type="entry name" value="TRANSPORTER LIZ1_SEO1, PUTATIVE (AFU_ORTHOLOGUE AFUA_3G00980)-RELATED"/>
    <property type="match status" value="1"/>
</dbReference>
<evidence type="ECO:0000313" key="11">
    <source>
        <dbReference type="Proteomes" id="UP000292702"/>
    </source>
</evidence>
<dbReference type="InterPro" id="IPR036259">
    <property type="entry name" value="MFS_trans_sf"/>
</dbReference>
<dbReference type="EMBL" id="RWJN01000241">
    <property type="protein sequence ID" value="TCD64346.1"/>
    <property type="molecule type" value="Genomic_DNA"/>
</dbReference>
<evidence type="ECO:0000259" key="9">
    <source>
        <dbReference type="PROSITE" id="PS50850"/>
    </source>
</evidence>
<keyword evidence="2" id="KW-0813">Transport</keyword>
<evidence type="ECO:0000256" key="1">
    <source>
        <dbReference type="ARBA" id="ARBA00004651"/>
    </source>
</evidence>
<keyword evidence="11" id="KW-1185">Reference proteome</keyword>
<evidence type="ECO:0000256" key="3">
    <source>
        <dbReference type="ARBA" id="ARBA00022475"/>
    </source>
</evidence>
<feature type="transmembrane region" description="Helical" evidence="8">
    <location>
        <begin position="312"/>
        <end position="331"/>
    </location>
</feature>
<keyword evidence="4 8" id="KW-0812">Transmembrane</keyword>
<feature type="transmembrane region" description="Helical" evidence="8">
    <location>
        <begin position="365"/>
        <end position="383"/>
    </location>
</feature>
<accession>A0A4R0RBQ5</accession>
<dbReference type="PANTHER" id="PTHR43791">
    <property type="entry name" value="PERMEASE-RELATED"/>
    <property type="match status" value="1"/>
</dbReference>
<feature type="transmembrane region" description="Helical" evidence="8">
    <location>
        <begin position="155"/>
        <end position="174"/>
    </location>
</feature>
<keyword evidence="5 8" id="KW-1133">Transmembrane helix</keyword>
<keyword evidence="6 8" id="KW-0472">Membrane</keyword>
<dbReference type="SUPFAM" id="SSF103473">
    <property type="entry name" value="MFS general substrate transporter"/>
    <property type="match status" value="1"/>
</dbReference>
<dbReference type="Gene3D" id="1.20.1250.20">
    <property type="entry name" value="MFS general substrate transporter like domains"/>
    <property type="match status" value="1"/>
</dbReference>
<protein>
    <recommendedName>
        <fullName evidence="9">Major facilitator superfamily (MFS) profile domain-containing protein</fullName>
    </recommendedName>
</protein>
<proteinExistence type="inferred from homology"/>
<dbReference type="InterPro" id="IPR020846">
    <property type="entry name" value="MFS_dom"/>
</dbReference>
<evidence type="ECO:0000313" key="10">
    <source>
        <dbReference type="EMBL" id="TCD64346.1"/>
    </source>
</evidence>
<dbReference type="GO" id="GO:0022857">
    <property type="term" value="F:transmembrane transporter activity"/>
    <property type="evidence" value="ECO:0007669"/>
    <property type="project" value="InterPro"/>
</dbReference>
<evidence type="ECO:0000256" key="5">
    <source>
        <dbReference type="ARBA" id="ARBA00022989"/>
    </source>
</evidence>
<name>A0A4R0RBQ5_9APHY</name>
<dbReference type="FunFam" id="1.20.1250.20:FF:000386">
    <property type="entry name" value="MFS general substrate transporter"/>
    <property type="match status" value="1"/>
</dbReference>
<feature type="transmembrane region" description="Helical" evidence="8">
    <location>
        <begin position="249"/>
        <end position="271"/>
    </location>
</feature>
<reference evidence="10 11" key="1">
    <citation type="submission" date="2018-11" db="EMBL/GenBank/DDBJ databases">
        <title>Genome assembly of Steccherinum ochraceum LE-BIN_3174, the white-rot fungus of the Steccherinaceae family (The Residual Polyporoid clade, Polyporales, Basidiomycota).</title>
        <authorList>
            <person name="Fedorova T.V."/>
            <person name="Glazunova O.A."/>
            <person name="Landesman E.O."/>
            <person name="Moiseenko K.V."/>
            <person name="Psurtseva N.V."/>
            <person name="Savinova O.S."/>
            <person name="Shakhova N.V."/>
            <person name="Tyazhelova T.V."/>
            <person name="Vasina D.V."/>
        </authorList>
    </citation>
    <scope>NUCLEOTIDE SEQUENCE [LARGE SCALE GENOMIC DNA]</scope>
    <source>
        <strain evidence="10 11">LE-BIN_3174</strain>
    </source>
</reference>
<keyword evidence="3" id="KW-1003">Cell membrane</keyword>
<feature type="transmembrane region" description="Helical" evidence="8">
    <location>
        <begin position="489"/>
        <end position="508"/>
    </location>
</feature>
<evidence type="ECO:0000256" key="2">
    <source>
        <dbReference type="ARBA" id="ARBA00022448"/>
    </source>
</evidence>
<evidence type="ECO:0000256" key="4">
    <source>
        <dbReference type="ARBA" id="ARBA00022692"/>
    </source>
</evidence>
<sequence length="564" mass="63459">MMPSSAWTSLLLSPYYKLEYWIRSRQGYAPISSPTHPEPSPPPTPLTPRPVSMAKEVNEYKGKRPLRSYFWDTWDKPPEERKFLAKLDASRVADSVCLSTYLDQQNVTNAYVSGMKEDLGLHGNQLNYITTAWTCGYVIGQIPSNMLVTRIRPSIWIPLMELIWSALTMVLASAKNFNTLIAVRFFVGLAESTFYPAIQYVIGSWYKGDELAKRSCIFHTASSIGPMVSGFLQAGAYNGLHGKGGLAGWRWLFVIDGIITIPIALLGFWIMPDLPTTTKPSVFYTQKQLDIAVRRMEEIGRKPPAQFTKKKILGFFTTWHIWVMVPMYVLFNNGSGPSSNSSMTFWLQSFNTPGHTVYTVGQINTYPFGIYVVAIVMTLIYAWTSDAINMRWPPIVFAGIWNMANSIVLAATPLYSNVTRRWIFYYMSGCMSGLSGLILAWTNELTGYDNEKRSFVVACCNTFAYVIQAWLPIVLFPQIEQPRVFRGNVANAVIDLALVGVAFTGMFLQRRDQRRAEKLRALEQSSIASNEDLDPSEPRKSDDIYKAGNAVTVSVSEPVLLQVL</sequence>
<feature type="transmembrane region" description="Helical" evidence="8">
    <location>
        <begin position="395"/>
        <end position="416"/>
    </location>
</feature>
<feature type="transmembrane region" description="Helical" evidence="8">
    <location>
        <begin position="180"/>
        <end position="203"/>
    </location>
</feature>
<feature type="transmembrane region" description="Helical" evidence="8">
    <location>
        <begin position="454"/>
        <end position="477"/>
    </location>
</feature>
<dbReference type="GO" id="GO:0005886">
    <property type="term" value="C:plasma membrane"/>
    <property type="evidence" value="ECO:0007669"/>
    <property type="project" value="UniProtKB-SubCell"/>
</dbReference>
<dbReference type="FunFam" id="1.20.1250.20:FF:000065">
    <property type="entry name" value="Putative MFS pantothenate transporter"/>
    <property type="match status" value="1"/>
</dbReference>
<dbReference type="Pfam" id="PF07690">
    <property type="entry name" value="MFS_1"/>
    <property type="match status" value="1"/>
</dbReference>
<evidence type="ECO:0000256" key="6">
    <source>
        <dbReference type="ARBA" id="ARBA00023136"/>
    </source>
</evidence>
<dbReference type="AlphaFoldDB" id="A0A4R0RBQ5"/>
<dbReference type="OrthoDB" id="3639251at2759"/>
<gene>
    <name evidence="10" type="ORF">EIP91_004215</name>
</gene>
<dbReference type="InterPro" id="IPR011701">
    <property type="entry name" value="MFS"/>
</dbReference>
<dbReference type="PROSITE" id="PS50850">
    <property type="entry name" value="MFS"/>
    <property type="match status" value="1"/>
</dbReference>
<dbReference type="Proteomes" id="UP000292702">
    <property type="component" value="Unassembled WGS sequence"/>
</dbReference>
<feature type="domain" description="Major facilitator superfamily (MFS) profile" evidence="9">
    <location>
        <begin position="89"/>
        <end position="512"/>
    </location>
</feature>
<evidence type="ECO:0000256" key="8">
    <source>
        <dbReference type="SAM" id="Phobius"/>
    </source>
</evidence>
<comment type="caution">
    <text evidence="10">The sequence shown here is derived from an EMBL/GenBank/DDBJ whole genome shotgun (WGS) entry which is preliminary data.</text>
</comment>
<feature type="transmembrane region" description="Helical" evidence="8">
    <location>
        <begin position="422"/>
        <end position="442"/>
    </location>
</feature>
<comment type="similarity">
    <text evidence="7">Belongs to the major facilitator superfamily. Allantoate permease family.</text>
</comment>
<evidence type="ECO:0000256" key="7">
    <source>
        <dbReference type="ARBA" id="ARBA00037968"/>
    </source>
</evidence>